<feature type="region of interest" description="Disordered" evidence="1">
    <location>
        <begin position="149"/>
        <end position="231"/>
    </location>
</feature>
<evidence type="ECO:0000256" key="1">
    <source>
        <dbReference type="SAM" id="MobiDB-lite"/>
    </source>
</evidence>
<name>A0A561F1U3_9ACTN</name>
<dbReference type="AlphaFoldDB" id="A0A561F1U3"/>
<proteinExistence type="predicted"/>
<dbReference type="Proteomes" id="UP000318416">
    <property type="component" value="Unassembled WGS sequence"/>
</dbReference>
<dbReference type="RefSeq" id="WP_145796952.1">
    <property type="nucleotide sequence ID" value="NZ_BAAABR010000067.1"/>
</dbReference>
<feature type="compositionally biased region" description="Basic and acidic residues" evidence="1">
    <location>
        <begin position="193"/>
        <end position="214"/>
    </location>
</feature>
<accession>A0A561F1U3</accession>
<feature type="compositionally biased region" description="Low complexity" evidence="1">
    <location>
        <begin position="163"/>
        <end position="177"/>
    </location>
</feature>
<sequence>MDPDQVADHLYSLPPDEFTAAREAAAGQAVKAGDRALARQIRALRKPTTAAWMANQLTRRHPEQMSTFTDLGRSLRQAQEQLSGEQLRELLAQRRRLVAALVAQAREDARAGGHRIGDGPEQELAETLQAALADEQAAQDLAAGRLTTALHPGSSPALPATSAGRPRAPAAVPARPARPAPDRKRARAAEPSARLEKLRREAEQLRADAADAEHQAQSAADQAEELEHRAEAAEHDAAEAEAVANRARTALETAEADLQAARAAARTAREQAAAAARTAVKARTGADDLTKKLTGLDARLARSSQ</sequence>
<dbReference type="OrthoDB" id="3541690at2"/>
<organism evidence="2 3">
    <name type="scientific">Kitasatospora atroaurantiaca</name>
    <dbReference type="NCBI Taxonomy" id="285545"/>
    <lineage>
        <taxon>Bacteria</taxon>
        <taxon>Bacillati</taxon>
        <taxon>Actinomycetota</taxon>
        <taxon>Actinomycetes</taxon>
        <taxon>Kitasatosporales</taxon>
        <taxon>Streptomycetaceae</taxon>
        <taxon>Kitasatospora</taxon>
    </lineage>
</organism>
<protein>
    <submittedName>
        <fullName evidence="2">Uncharacterized protein</fullName>
    </submittedName>
</protein>
<dbReference type="EMBL" id="VIVR01000001">
    <property type="protein sequence ID" value="TWE21834.1"/>
    <property type="molecule type" value="Genomic_DNA"/>
</dbReference>
<gene>
    <name evidence="2" type="ORF">FB465_7066</name>
</gene>
<evidence type="ECO:0000313" key="2">
    <source>
        <dbReference type="EMBL" id="TWE21834.1"/>
    </source>
</evidence>
<keyword evidence="3" id="KW-1185">Reference proteome</keyword>
<reference evidence="2 3" key="1">
    <citation type="submission" date="2019-06" db="EMBL/GenBank/DDBJ databases">
        <title>Sequencing the genomes of 1000 actinobacteria strains.</title>
        <authorList>
            <person name="Klenk H.-P."/>
        </authorList>
    </citation>
    <scope>NUCLEOTIDE SEQUENCE [LARGE SCALE GENOMIC DNA]</scope>
    <source>
        <strain evidence="2 3">DSM 41649</strain>
    </source>
</reference>
<evidence type="ECO:0000313" key="3">
    <source>
        <dbReference type="Proteomes" id="UP000318416"/>
    </source>
</evidence>
<comment type="caution">
    <text evidence="2">The sequence shown here is derived from an EMBL/GenBank/DDBJ whole genome shotgun (WGS) entry which is preliminary data.</text>
</comment>